<keyword evidence="1" id="KW-0472">Membrane</keyword>
<comment type="caution">
    <text evidence="2">The sequence shown here is derived from an EMBL/GenBank/DDBJ whole genome shotgun (WGS) entry which is preliminary data.</text>
</comment>
<dbReference type="Proteomes" id="UP000680132">
    <property type="component" value="Unassembled WGS sequence"/>
</dbReference>
<evidence type="ECO:0000313" key="3">
    <source>
        <dbReference type="Proteomes" id="UP000680132"/>
    </source>
</evidence>
<dbReference type="EMBL" id="JAGFOA010000002">
    <property type="protein sequence ID" value="MBO3663309.1"/>
    <property type="molecule type" value="Genomic_DNA"/>
</dbReference>
<sequence length="107" mass="11150">MIDWLAFLQVFLAAIIGAVVVVGFYALGLRLMAAAGRIPVVAPVQWTDAIQVVTPKEIAKAEKAAAKAARKNPLSEAQKRLAMLGAYACFTVCALAVVAGILLIVAG</sequence>
<organism evidence="2 3">
    <name type="scientific">Microbacterium stercoris</name>
    <dbReference type="NCBI Taxonomy" id="2820289"/>
    <lineage>
        <taxon>Bacteria</taxon>
        <taxon>Bacillati</taxon>
        <taxon>Actinomycetota</taxon>
        <taxon>Actinomycetes</taxon>
        <taxon>Micrococcales</taxon>
        <taxon>Microbacteriaceae</taxon>
        <taxon>Microbacterium</taxon>
    </lineage>
</organism>
<protein>
    <submittedName>
        <fullName evidence="2">Peptidase</fullName>
    </submittedName>
</protein>
<accession>A0A939QII1</accession>
<feature type="transmembrane region" description="Helical" evidence="1">
    <location>
        <begin position="81"/>
        <end position="106"/>
    </location>
</feature>
<evidence type="ECO:0000256" key="1">
    <source>
        <dbReference type="SAM" id="Phobius"/>
    </source>
</evidence>
<name>A0A939QII1_9MICO</name>
<feature type="transmembrane region" description="Helical" evidence="1">
    <location>
        <begin position="6"/>
        <end position="27"/>
    </location>
</feature>
<dbReference type="AlphaFoldDB" id="A0A939QII1"/>
<keyword evidence="3" id="KW-1185">Reference proteome</keyword>
<evidence type="ECO:0000313" key="2">
    <source>
        <dbReference type="EMBL" id="MBO3663309.1"/>
    </source>
</evidence>
<reference evidence="2" key="1">
    <citation type="submission" date="2021-03" db="EMBL/GenBank/DDBJ databases">
        <title>Microbacterium sp. nov., a novel actinobacterium isolated from cow dung.</title>
        <authorList>
            <person name="Zhang L."/>
        </authorList>
    </citation>
    <scope>NUCLEOTIDE SEQUENCE</scope>
    <source>
        <strain evidence="2">NEAU-LLB</strain>
    </source>
</reference>
<proteinExistence type="predicted"/>
<dbReference type="RefSeq" id="WP_208502446.1">
    <property type="nucleotide sequence ID" value="NZ_JAGFOA010000002.1"/>
</dbReference>
<keyword evidence="1" id="KW-0812">Transmembrane</keyword>
<keyword evidence="1" id="KW-1133">Transmembrane helix</keyword>
<gene>
    <name evidence="2" type="ORF">J5V96_07260</name>
</gene>